<name>A0A6J1KLR3_CUCMA</name>
<dbReference type="InterPro" id="IPR051886">
    <property type="entry name" value="Seed_Dev/Stress_Resp_Reg"/>
</dbReference>
<dbReference type="AlphaFoldDB" id="A0A6J1KLR3"/>
<evidence type="ECO:0000256" key="2">
    <source>
        <dbReference type="SAM" id="MobiDB-lite"/>
    </source>
</evidence>
<dbReference type="Pfam" id="PF14144">
    <property type="entry name" value="DOG1"/>
    <property type="match status" value="1"/>
</dbReference>
<protein>
    <submittedName>
        <fullName evidence="5">Protein DOG1-like 1</fullName>
    </submittedName>
</protein>
<dbReference type="Proteomes" id="UP000504608">
    <property type="component" value="Unplaced"/>
</dbReference>
<feature type="coiled-coil region" evidence="1">
    <location>
        <begin position="186"/>
        <end position="227"/>
    </location>
</feature>
<sequence length="274" mass="31685">MAMDTSSGTTHQERSRCCFQEWMQLQRQDLTLLQSLHKKPNHNDQEEIKTLIRSCIAHFEDYISTRSCLAQEDPSTFFAPTWCTSLENSLLWIAGCRPTIFIRLVYALSGCEVEARLRKWLEGTRNNNDDNNNNFNSISSGSDSVGELSPTQMRRVDELHMRTLRAEEKLTSEMASLQEELADQPIAVIANEMEGIEEMNEEAEMALKEHETAMRGIMEKADELRLNTLKELVLEILKPPQALHFLAASKKLHLCLHQWGKWRDEKHGRRSYYD</sequence>
<evidence type="ECO:0000256" key="1">
    <source>
        <dbReference type="SAM" id="Coils"/>
    </source>
</evidence>
<proteinExistence type="predicted"/>
<dbReference type="OrthoDB" id="1897224at2759"/>
<evidence type="ECO:0000259" key="3">
    <source>
        <dbReference type="PROSITE" id="PS51806"/>
    </source>
</evidence>
<evidence type="ECO:0000313" key="5">
    <source>
        <dbReference type="RefSeq" id="XP_023001640.1"/>
    </source>
</evidence>
<dbReference type="GeneID" id="111495712"/>
<keyword evidence="4" id="KW-1185">Reference proteome</keyword>
<dbReference type="RefSeq" id="XP_023001640.1">
    <property type="nucleotide sequence ID" value="XM_023145872.1"/>
</dbReference>
<dbReference type="PROSITE" id="PS51806">
    <property type="entry name" value="DOG1"/>
    <property type="match status" value="1"/>
</dbReference>
<reference evidence="5" key="1">
    <citation type="submission" date="2025-08" db="UniProtKB">
        <authorList>
            <consortium name="RefSeq"/>
        </authorList>
    </citation>
    <scope>IDENTIFICATION</scope>
    <source>
        <tissue evidence="5">Young leaves</tissue>
    </source>
</reference>
<feature type="region of interest" description="Disordered" evidence="2">
    <location>
        <begin position="123"/>
        <end position="148"/>
    </location>
</feature>
<gene>
    <name evidence="5" type="primary">LOC111495712</name>
</gene>
<evidence type="ECO:0000313" key="4">
    <source>
        <dbReference type="Proteomes" id="UP000504608"/>
    </source>
</evidence>
<dbReference type="KEGG" id="cmax:111495712"/>
<dbReference type="InterPro" id="IPR025422">
    <property type="entry name" value="TGA_domain"/>
</dbReference>
<dbReference type="PANTHER" id="PTHR46354">
    <property type="entry name" value="DOG1 DOMAIN-CONTAINING PROTEIN"/>
    <property type="match status" value="1"/>
</dbReference>
<keyword evidence="1" id="KW-0175">Coiled coil</keyword>
<feature type="domain" description="DOG1" evidence="3">
    <location>
        <begin position="12"/>
        <end position="266"/>
    </location>
</feature>
<dbReference type="PANTHER" id="PTHR46354:SF7">
    <property type="entry name" value="PROTEIN DOG1-LIKE 1"/>
    <property type="match status" value="1"/>
</dbReference>
<dbReference type="GO" id="GO:0043565">
    <property type="term" value="F:sequence-specific DNA binding"/>
    <property type="evidence" value="ECO:0007669"/>
    <property type="project" value="InterPro"/>
</dbReference>
<dbReference type="GO" id="GO:0006351">
    <property type="term" value="P:DNA-templated transcription"/>
    <property type="evidence" value="ECO:0007669"/>
    <property type="project" value="InterPro"/>
</dbReference>
<organism evidence="4 5">
    <name type="scientific">Cucurbita maxima</name>
    <name type="common">Pumpkin</name>
    <name type="synonym">Winter squash</name>
    <dbReference type="NCBI Taxonomy" id="3661"/>
    <lineage>
        <taxon>Eukaryota</taxon>
        <taxon>Viridiplantae</taxon>
        <taxon>Streptophyta</taxon>
        <taxon>Embryophyta</taxon>
        <taxon>Tracheophyta</taxon>
        <taxon>Spermatophyta</taxon>
        <taxon>Magnoliopsida</taxon>
        <taxon>eudicotyledons</taxon>
        <taxon>Gunneridae</taxon>
        <taxon>Pentapetalae</taxon>
        <taxon>rosids</taxon>
        <taxon>fabids</taxon>
        <taxon>Cucurbitales</taxon>
        <taxon>Cucurbitaceae</taxon>
        <taxon>Cucurbiteae</taxon>
        <taxon>Cucurbita</taxon>
    </lineage>
</organism>
<feature type="compositionally biased region" description="Low complexity" evidence="2">
    <location>
        <begin position="129"/>
        <end position="144"/>
    </location>
</feature>
<accession>A0A6J1KLR3</accession>